<accession>A0A7R8W9A5</accession>
<proteinExistence type="predicted"/>
<feature type="coiled-coil region" evidence="1">
    <location>
        <begin position="94"/>
        <end position="188"/>
    </location>
</feature>
<dbReference type="AlphaFoldDB" id="A0A7R8W9A5"/>
<evidence type="ECO:0000313" key="3">
    <source>
        <dbReference type="EMBL" id="CAD7224958.1"/>
    </source>
</evidence>
<name>A0A7R8W9A5_9CRUS</name>
<sequence length="235" mass="27048">MVDMDRRTASKLRGGTRISMRGKRISCDDLGGQDSESQDGEFHGRDFRGGANVEGAGQLELHKARTRTRTDIDVGAAPGSAVGPQDPRDDTVTLRKKVEQLMAMKNDIMKKKKQKEMRLEELKEKIEGRKKDRARYESHLLKIREALKDRDAALVSCKEKLKQLEENLNNEKTKKSKLNEQKSMIQRELDNSMEVYRQKVEEFKYLKTRIRKISLDLENFFARSPMTDGQGEDES</sequence>
<gene>
    <name evidence="3" type="ORF">CTOB1V02_LOCUS2907</name>
</gene>
<protein>
    <submittedName>
        <fullName evidence="3">Uncharacterized protein</fullName>
    </submittedName>
</protein>
<evidence type="ECO:0000256" key="2">
    <source>
        <dbReference type="SAM" id="MobiDB-lite"/>
    </source>
</evidence>
<keyword evidence="1" id="KW-0175">Coiled coil</keyword>
<dbReference type="EMBL" id="OB660474">
    <property type="protein sequence ID" value="CAD7224958.1"/>
    <property type="molecule type" value="Genomic_DNA"/>
</dbReference>
<feature type="region of interest" description="Disordered" evidence="2">
    <location>
        <begin position="1"/>
        <end position="89"/>
    </location>
</feature>
<organism evidence="3">
    <name type="scientific">Cyprideis torosa</name>
    <dbReference type="NCBI Taxonomy" id="163714"/>
    <lineage>
        <taxon>Eukaryota</taxon>
        <taxon>Metazoa</taxon>
        <taxon>Ecdysozoa</taxon>
        <taxon>Arthropoda</taxon>
        <taxon>Crustacea</taxon>
        <taxon>Oligostraca</taxon>
        <taxon>Ostracoda</taxon>
        <taxon>Podocopa</taxon>
        <taxon>Podocopida</taxon>
        <taxon>Cytherocopina</taxon>
        <taxon>Cytheroidea</taxon>
        <taxon>Cytherideidae</taxon>
        <taxon>Cyprideis</taxon>
    </lineage>
</organism>
<evidence type="ECO:0000256" key="1">
    <source>
        <dbReference type="SAM" id="Coils"/>
    </source>
</evidence>
<feature type="compositionally biased region" description="Basic and acidic residues" evidence="2">
    <location>
        <begin position="60"/>
        <end position="72"/>
    </location>
</feature>
<reference evidence="3" key="1">
    <citation type="submission" date="2020-11" db="EMBL/GenBank/DDBJ databases">
        <authorList>
            <person name="Tran Van P."/>
        </authorList>
    </citation>
    <scope>NUCLEOTIDE SEQUENCE</scope>
</reference>